<gene>
    <name evidence="1" type="ORF">FLAG1_10947</name>
</gene>
<dbReference type="Proteomes" id="UP000037904">
    <property type="component" value="Unassembled WGS sequence"/>
</dbReference>
<dbReference type="AlphaFoldDB" id="A0A0N0V4X6"/>
<evidence type="ECO:0000313" key="2">
    <source>
        <dbReference type="Proteomes" id="UP000037904"/>
    </source>
</evidence>
<evidence type="ECO:0000313" key="1">
    <source>
        <dbReference type="EMBL" id="KPA36297.1"/>
    </source>
</evidence>
<keyword evidence="2" id="KW-1185">Reference proteome</keyword>
<keyword evidence="1" id="KW-0762">Sugar transport</keyword>
<sequence length="138" mass="15092">MQLVQFLGYHRLINPGPLPGPVVWILPLPPSHRPMYNTATSVVGGALFGFDISSISAQLGENSYKCYFNQGPKGPPFNDDLDCSGPTSLNQGGITASIKVPINYTETHRLIDWCITHTLTSINLNPRRDQLPYIGDPG</sequence>
<name>A0A0N0V4X6_FUSLA</name>
<protein>
    <submittedName>
        <fullName evidence="1">High-affinity glucose transporter</fullName>
    </submittedName>
</protein>
<dbReference type="EMBL" id="JXCE01000684">
    <property type="protein sequence ID" value="KPA36297.1"/>
    <property type="molecule type" value="Genomic_DNA"/>
</dbReference>
<accession>A0A0N0V4X6</accession>
<keyword evidence="1" id="KW-0813">Transport</keyword>
<organism evidence="1 2">
    <name type="scientific">Fusarium langsethiae</name>
    <dbReference type="NCBI Taxonomy" id="179993"/>
    <lineage>
        <taxon>Eukaryota</taxon>
        <taxon>Fungi</taxon>
        <taxon>Dikarya</taxon>
        <taxon>Ascomycota</taxon>
        <taxon>Pezizomycotina</taxon>
        <taxon>Sordariomycetes</taxon>
        <taxon>Hypocreomycetidae</taxon>
        <taxon>Hypocreales</taxon>
        <taxon>Nectriaceae</taxon>
        <taxon>Fusarium</taxon>
    </lineage>
</organism>
<proteinExistence type="predicted"/>
<reference evidence="1 2" key="1">
    <citation type="submission" date="2015-04" db="EMBL/GenBank/DDBJ databases">
        <title>The draft genome sequence of Fusarium langsethiae, a T-2/HT-2 mycotoxin producer.</title>
        <authorList>
            <person name="Lysoe E."/>
            <person name="Divon H.H."/>
            <person name="Terzi V."/>
            <person name="Orru L."/>
            <person name="Lamontanara A."/>
            <person name="Kolseth A.-K."/>
            <person name="Frandsen R.J."/>
            <person name="Nielsen K."/>
            <person name="Thrane U."/>
        </authorList>
    </citation>
    <scope>NUCLEOTIDE SEQUENCE [LARGE SCALE GENOMIC DNA]</scope>
    <source>
        <strain evidence="1 2">Fl201059</strain>
    </source>
</reference>
<comment type="caution">
    <text evidence="1">The sequence shown here is derived from an EMBL/GenBank/DDBJ whole genome shotgun (WGS) entry which is preliminary data.</text>
</comment>